<dbReference type="AlphaFoldDB" id="A0AAU9TVZ3"/>
<reference evidence="1" key="1">
    <citation type="submission" date="2022-03" db="EMBL/GenBank/DDBJ databases">
        <authorList>
            <person name="Tunstrom K."/>
        </authorList>
    </citation>
    <scope>NUCLEOTIDE SEQUENCE</scope>
</reference>
<dbReference type="Proteomes" id="UP001153954">
    <property type="component" value="Unassembled WGS sequence"/>
</dbReference>
<dbReference type="PANTHER" id="PTHR22954">
    <property type="entry name" value="RETROVIRAL PROTEASE-RELATED"/>
    <property type="match status" value="1"/>
</dbReference>
<accession>A0AAU9TVZ3</accession>
<dbReference type="Pfam" id="PF03564">
    <property type="entry name" value="DUF1759"/>
    <property type="match status" value="1"/>
</dbReference>
<dbReference type="PANTHER" id="PTHR22954:SF3">
    <property type="entry name" value="PROTEIN CBG08539"/>
    <property type="match status" value="1"/>
</dbReference>
<sequence>MTEKGSSLSNACLRELIVKRSSIKGQITKFKNYLAQVKEKGVVSNIELVELNLKLTKFESLSVKFENLQSDIEVINSESIDVELDERDNIEHDIISCIAMAKTIIDDHNIDQKDQSQCLHDHSELGIRLPQIQIEKFGGQCFRWLQFHDTYESLIHNNNRITPIQKFHYLSSYLEGDAARLISNLEVSSANYSKAWSLICERYNNKRALINHHLKSLFSIQPIMRESDKSLRFLVDQVNKDLRALASLDQPTDKWDILLIYMLSSKLDSQTLLKWEEYRNGLDDIPTLDLFNKFLNDRADVLESLNRNKIDNPMNKGSPSTSCSFVPNYNNYNKGIINKN</sequence>
<evidence type="ECO:0000313" key="2">
    <source>
        <dbReference type="Proteomes" id="UP001153954"/>
    </source>
</evidence>
<evidence type="ECO:0000313" key="1">
    <source>
        <dbReference type="EMBL" id="CAH2091864.1"/>
    </source>
</evidence>
<dbReference type="EMBL" id="CAKOGL010000011">
    <property type="protein sequence ID" value="CAH2091864.1"/>
    <property type="molecule type" value="Genomic_DNA"/>
</dbReference>
<protein>
    <recommendedName>
        <fullName evidence="3">Gag-pol polyprotein</fullName>
    </recommendedName>
</protein>
<proteinExistence type="predicted"/>
<keyword evidence="2" id="KW-1185">Reference proteome</keyword>
<dbReference type="InterPro" id="IPR005312">
    <property type="entry name" value="DUF1759"/>
</dbReference>
<organism evidence="1 2">
    <name type="scientific">Euphydryas editha</name>
    <name type="common">Edith's checkerspot</name>
    <dbReference type="NCBI Taxonomy" id="104508"/>
    <lineage>
        <taxon>Eukaryota</taxon>
        <taxon>Metazoa</taxon>
        <taxon>Ecdysozoa</taxon>
        <taxon>Arthropoda</taxon>
        <taxon>Hexapoda</taxon>
        <taxon>Insecta</taxon>
        <taxon>Pterygota</taxon>
        <taxon>Neoptera</taxon>
        <taxon>Endopterygota</taxon>
        <taxon>Lepidoptera</taxon>
        <taxon>Glossata</taxon>
        <taxon>Ditrysia</taxon>
        <taxon>Papilionoidea</taxon>
        <taxon>Nymphalidae</taxon>
        <taxon>Nymphalinae</taxon>
        <taxon>Euphydryas</taxon>
    </lineage>
</organism>
<name>A0AAU9TVZ3_EUPED</name>
<gene>
    <name evidence="1" type="ORF">EEDITHA_LOCUS7684</name>
</gene>
<comment type="caution">
    <text evidence="1">The sequence shown here is derived from an EMBL/GenBank/DDBJ whole genome shotgun (WGS) entry which is preliminary data.</text>
</comment>
<evidence type="ECO:0008006" key="3">
    <source>
        <dbReference type="Google" id="ProtNLM"/>
    </source>
</evidence>